<evidence type="ECO:0000313" key="3">
    <source>
        <dbReference type="Proteomes" id="UP000270620"/>
    </source>
</evidence>
<name>A0A3R9MAV1_9FLAO</name>
<dbReference type="Proteomes" id="UP000270620">
    <property type="component" value="Unassembled WGS sequence"/>
</dbReference>
<dbReference type="OrthoDB" id="1448281at2"/>
<organism evidence="2 3">
    <name type="scientific">Mangrovimonas spongiae</name>
    <dbReference type="NCBI Taxonomy" id="2494697"/>
    <lineage>
        <taxon>Bacteria</taxon>
        <taxon>Pseudomonadati</taxon>
        <taxon>Bacteroidota</taxon>
        <taxon>Flavobacteriia</taxon>
        <taxon>Flavobacteriales</taxon>
        <taxon>Flavobacteriaceae</taxon>
        <taxon>Mangrovimonas</taxon>
    </lineage>
</organism>
<keyword evidence="1" id="KW-0175">Coiled coil</keyword>
<proteinExistence type="predicted"/>
<protein>
    <submittedName>
        <fullName evidence="2">Uncharacterized protein</fullName>
    </submittedName>
</protein>
<dbReference type="AlphaFoldDB" id="A0A3R9MAV1"/>
<evidence type="ECO:0000313" key="2">
    <source>
        <dbReference type="EMBL" id="RSK41400.1"/>
    </source>
</evidence>
<comment type="caution">
    <text evidence="2">The sequence shown here is derived from an EMBL/GenBank/DDBJ whole genome shotgun (WGS) entry which is preliminary data.</text>
</comment>
<feature type="coiled-coil region" evidence="1">
    <location>
        <begin position="48"/>
        <end position="139"/>
    </location>
</feature>
<accession>A0A3R9MAV1</accession>
<dbReference type="EMBL" id="RWBG01000001">
    <property type="protein sequence ID" value="RSK41400.1"/>
    <property type="molecule type" value="Genomic_DNA"/>
</dbReference>
<gene>
    <name evidence="2" type="ORF">EJA19_00570</name>
</gene>
<keyword evidence="3" id="KW-1185">Reference proteome</keyword>
<sequence length="139" mass="16003">MKTFCLQLSLVVFKFFKVMKIKTLLELITLSSSIYVLAQDTKFLDKLNELSEKKLADIEHNESSLNENGDRLEPIDKIILKAQALKEELENKIEDAVIKFYKKINVAHLDEIKALNQKIEKLNKSVALLEARLNKIQTS</sequence>
<evidence type="ECO:0000256" key="1">
    <source>
        <dbReference type="SAM" id="Coils"/>
    </source>
</evidence>
<reference evidence="2 3" key="1">
    <citation type="submission" date="2018-12" db="EMBL/GenBank/DDBJ databases">
        <title>Mangrovimonas spongiae sp. nov., a novel member of the genus Mangrovimonas isolated from marine sponge.</title>
        <authorList>
            <person name="Zhuang L."/>
            <person name="Luo L."/>
        </authorList>
    </citation>
    <scope>NUCLEOTIDE SEQUENCE [LARGE SCALE GENOMIC DNA]</scope>
    <source>
        <strain evidence="2 3">HN-E26</strain>
    </source>
</reference>
<dbReference type="RefSeq" id="WP_125466397.1">
    <property type="nucleotide sequence ID" value="NZ_RWBG01000001.1"/>
</dbReference>